<protein>
    <submittedName>
        <fullName evidence="4">Prenyltransferase and squalene oxidase repeat protein</fullName>
    </submittedName>
</protein>
<sequence>MSFFSINLKTFFVAFFVFFTACFCFPLDAEATPSIEKSLNYIYSFQNLSTGGIVESGEEAPGSLRTDWAMLAFGASHYDAKTVGSHKSLADFASSDACSLTNLTDIERRVLALESSSIDSSKLKNCNLPEKIISQIKSDGQIGSDLVSTVFGVLSLKSAGRAIEQKTVDFIVSRQEKNGGWNSGYGAESNFTAQTIMALVSSGKKIDVNVLLQAKNYLKSLQTSTGGIKYDGGQWSTESDAFSDSFVIQAIYSMGENPEDLFWRKNSRSIFDDLGDLANADGSYNFNRSYGRINPVWTTSIVLLAQNEAFLPVMEGALFSWKSTAPLATPTPIVSPSPAATSSLSPTAESTNCVVGPEANTLTDMANQRESDKPTEQEIGNLSRADALDKKKSLDEEEAGTNQSKVGSGGQVLSSVSSKSDDLWYWIFSIAVIGLIAGILAKYLIKKYENN</sequence>
<keyword evidence="2" id="KW-1133">Transmembrane helix</keyword>
<dbReference type="GO" id="GO:0016740">
    <property type="term" value="F:transferase activity"/>
    <property type="evidence" value="ECO:0007669"/>
    <property type="project" value="UniProtKB-KW"/>
</dbReference>
<comment type="caution">
    <text evidence="4">The sequence shown here is derived from an EMBL/GenBank/DDBJ whole genome shotgun (WGS) entry which is preliminary data.</text>
</comment>
<evidence type="ECO:0000256" key="3">
    <source>
        <dbReference type="SAM" id="SignalP"/>
    </source>
</evidence>
<feature type="chain" id="PRO_5013093469" evidence="3">
    <location>
        <begin position="30"/>
        <end position="451"/>
    </location>
</feature>
<name>A0A1V5SDI9_9BACT</name>
<dbReference type="Proteomes" id="UP000485367">
    <property type="component" value="Unassembled WGS sequence"/>
</dbReference>
<keyword evidence="4" id="KW-0808">Transferase</keyword>
<dbReference type="EMBL" id="MWBO01000028">
    <property type="protein sequence ID" value="OQA52568.1"/>
    <property type="molecule type" value="Genomic_DNA"/>
</dbReference>
<proteinExistence type="predicted"/>
<dbReference type="CDD" id="cd00688">
    <property type="entry name" value="ISOPREN_C2_like"/>
    <property type="match status" value="1"/>
</dbReference>
<feature type="compositionally biased region" description="Low complexity" evidence="1">
    <location>
        <begin position="403"/>
        <end position="412"/>
    </location>
</feature>
<dbReference type="InterPro" id="IPR008930">
    <property type="entry name" value="Terpenoid_cyclase/PrenylTrfase"/>
</dbReference>
<accession>A0A1V5SDI9</accession>
<feature type="region of interest" description="Disordered" evidence="1">
    <location>
        <begin position="367"/>
        <end position="412"/>
    </location>
</feature>
<feature type="compositionally biased region" description="Basic and acidic residues" evidence="1">
    <location>
        <begin position="367"/>
        <end position="376"/>
    </location>
</feature>
<keyword evidence="2" id="KW-0812">Transmembrane</keyword>
<feature type="signal peptide" evidence="3">
    <location>
        <begin position="1"/>
        <end position="29"/>
    </location>
</feature>
<evidence type="ECO:0000256" key="1">
    <source>
        <dbReference type="SAM" id="MobiDB-lite"/>
    </source>
</evidence>
<feature type="region of interest" description="Disordered" evidence="1">
    <location>
        <begin position="335"/>
        <end position="354"/>
    </location>
</feature>
<keyword evidence="2" id="KW-0472">Membrane</keyword>
<feature type="compositionally biased region" description="Low complexity" evidence="1">
    <location>
        <begin position="336"/>
        <end position="351"/>
    </location>
</feature>
<evidence type="ECO:0000256" key="2">
    <source>
        <dbReference type="SAM" id="Phobius"/>
    </source>
</evidence>
<evidence type="ECO:0000313" key="4">
    <source>
        <dbReference type="EMBL" id="OQA52568.1"/>
    </source>
</evidence>
<gene>
    <name evidence="4" type="ORF">BWY43_00439</name>
</gene>
<dbReference type="Gene3D" id="1.50.10.20">
    <property type="match status" value="1"/>
</dbReference>
<reference evidence="4" key="1">
    <citation type="submission" date="2017-02" db="EMBL/GenBank/DDBJ databases">
        <title>Delving into the versatile metabolic prowess of the omnipresent phylum Bacteroidetes.</title>
        <authorList>
            <person name="Nobu M.K."/>
            <person name="Mei R."/>
            <person name="Narihiro T."/>
            <person name="Kuroda K."/>
            <person name="Liu W.-T."/>
        </authorList>
    </citation>
    <scope>NUCLEOTIDE SEQUENCE</scope>
    <source>
        <strain evidence="4">ADurb.Bin280</strain>
    </source>
</reference>
<dbReference type="SUPFAM" id="SSF48239">
    <property type="entry name" value="Terpenoid cyclases/Protein prenyltransferases"/>
    <property type="match status" value="1"/>
</dbReference>
<dbReference type="AlphaFoldDB" id="A0A1V5SDI9"/>
<feature type="transmembrane region" description="Helical" evidence="2">
    <location>
        <begin position="423"/>
        <end position="445"/>
    </location>
</feature>
<organism evidence="4">
    <name type="scientific">candidate division WS2 bacterium ADurb.Bin280</name>
    <dbReference type="NCBI Taxonomy" id="1852829"/>
    <lineage>
        <taxon>Bacteria</taxon>
        <taxon>candidate division WS2</taxon>
    </lineage>
</organism>
<keyword evidence="3" id="KW-0732">Signal</keyword>